<sequence>MQRKNRMKIERKREREELQNGLQRQFIINNCAHQLKKVFQVLGRYSFARNPFLSSYTSEALHQFKKTISAAKKYHHEVELFKHPHLLVLQVKNSFSKLPGGRLRPCESDTDGLKRKLLSKLSINEHSVDDEWEIGECLGMWWSLTLKLFFSHIHHPIQQGPRLVFLPGMSMRWHLIPVALYTHEAKDIVVHWVMEMRLRRQVQKY</sequence>
<comment type="caution">
    <text evidence="1">The sequence shown here is derived from an EMBL/GenBank/DDBJ whole genome shotgun (WGS) entry which is preliminary data.</text>
</comment>
<gene>
    <name evidence="1" type="ORF">NE237_002470</name>
</gene>
<dbReference type="GO" id="GO:0003729">
    <property type="term" value="F:mRNA binding"/>
    <property type="evidence" value="ECO:0007669"/>
    <property type="project" value="InterPro"/>
</dbReference>
<dbReference type="Pfam" id="PF13869">
    <property type="entry name" value="NUDIX_2"/>
    <property type="match status" value="1"/>
</dbReference>
<organism evidence="1 2">
    <name type="scientific">Protea cynaroides</name>
    <dbReference type="NCBI Taxonomy" id="273540"/>
    <lineage>
        <taxon>Eukaryota</taxon>
        <taxon>Viridiplantae</taxon>
        <taxon>Streptophyta</taxon>
        <taxon>Embryophyta</taxon>
        <taxon>Tracheophyta</taxon>
        <taxon>Spermatophyta</taxon>
        <taxon>Magnoliopsida</taxon>
        <taxon>Proteales</taxon>
        <taxon>Proteaceae</taxon>
        <taxon>Protea</taxon>
    </lineage>
</organism>
<dbReference type="GO" id="GO:0005849">
    <property type="term" value="C:mRNA cleavage factor complex"/>
    <property type="evidence" value="ECO:0007669"/>
    <property type="project" value="InterPro"/>
</dbReference>
<reference evidence="1" key="1">
    <citation type="journal article" date="2023" name="Plant J.">
        <title>The genome of the king protea, Protea cynaroides.</title>
        <authorList>
            <person name="Chang J."/>
            <person name="Duong T.A."/>
            <person name="Schoeman C."/>
            <person name="Ma X."/>
            <person name="Roodt D."/>
            <person name="Barker N."/>
            <person name="Li Z."/>
            <person name="Van de Peer Y."/>
            <person name="Mizrachi E."/>
        </authorList>
    </citation>
    <scope>NUCLEOTIDE SEQUENCE</scope>
    <source>
        <tissue evidence="1">Young leaves</tissue>
    </source>
</reference>
<dbReference type="Gene3D" id="3.90.79.10">
    <property type="entry name" value="Nucleoside Triphosphate Pyrophosphohydrolase"/>
    <property type="match status" value="1"/>
</dbReference>
<evidence type="ECO:0000313" key="2">
    <source>
        <dbReference type="Proteomes" id="UP001141806"/>
    </source>
</evidence>
<dbReference type="InterPro" id="IPR016706">
    <property type="entry name" value="Cleav_polyA_spec_factor_su5"/>
</dbReference>
<dbReference type="GO" id="GO:0031124">
    <property type="term" value="P:mRNA 3'-end processing"/>
    <property type="evidence" value="ECO:0007669"/>
    <property type="project" value="InterPro"/>
</dbReference>
<accession>A0A9Q0KW74</accession>
<dbReference type="OrthoDB" id="679141at2759"/>
<dbReference type="AlphaFoldDB" id="A0A9Q0KW74"/>
<proteinExistence type="predicted"/>
<name>A0A9Q0KW74_9MAGN</name>
<dbReference type="PANTHER" id="PTHR13047">
    <property type="entry name" value="PRE-MRNA CLEAVAGE FACTOR IM, 25KD SUBUNIT"/>
    <property type="match status" value="1"/>
</dbReference>
<evidence type="ECO:0000313" key="1">
    <source>
        <dbReference type="EMBL" id="KAJ4977364.1"/>
    </source>
</evidence>
<dbReference type="EMBL" id="JAMYWD010000003">
    <property type="protein sequence ID" value="KAJ4977364.1"/>
    <property type="molecule type" value="Genomic_DNA"/>
</dbReference>
<dbReference type="Proteomes" id="UP001141806">
    <property type="component" value="Unassembled WGS sequence"/>
</dbReference>
<protein>
    <submittedName>
        <fullName evidence="1">Uncharacterized protein</fullName>
    </submittedName>
</protein>
<keyword evidence="2" id="KW-1185">Reference proteome</keyword>